<keyword evidence="5" id="KW-0539">Nucleus</keyword>
<dbReference type="InterPro" id="IPR013087">
    <property type="entry name" value="Znf_C2H2_type"/>
</dbReference>
<keyword evidence="2" id="KW-0479">Metal-binding</keyword>
<keyword evidence="3 6" id="KW-0863">Zinc-finger</keyword>
<name>A0A9W8BN42_9FUNG</name>
<feature type="domain" description="BED-type" evidence="8">
    <location>
        <begin position="8"/>
        <end position="67"/>
    </location>
</feature>
<comment type="caution">
    <text evidence="9">The sequence shown here is derived from an EMBL/GenBank/DDBJ whole genome shotgun (WGS) entry which is preliminary data.</text>
</comment>
<dbReference type="GO" id="GO:0003677">
    <property type="term" value="F:DNA binding"/>
    <property type="evidence" value="ECO:0007669"/>
    <property type="project" value="InterPro"/>
</dbReference>
<dbReference type="AlphaFoldDB" id="A0A9W8BN42"/>
<dbReference type="CDD" id="cd20908">
    <property type="entry name" value="SUF4-like"/>
    <property type="match status" value="1"/>
</dbReference>
<dbReference type="PROSITE" id="PS00028">
    <property type="entry name" value="ZINC_FINGER_C2H2_1"/>
    <property type="match status" value="1"/>
</dbReference>
<evidence type="ECO:0000256" key="4">
    <source>
        <dbReference type="ARBA" id="ARBA00022833"/>
    </source>
</evidence>
<dbReference type="GO" id="GO:0008270">
    <property type="term" value="F:zinc ion binding"/>
    <property type="evidence" value="ECO:0007669"/>
    <property type="project" value="UniProtKB-KW"/>
</dbReference>
<evidence type="ECO:0000256" key="2">
    <source>
        <dbReference type="ARBA" id="ARBA00022723"/>
    </source>
</evidence>
<dbReference type="PRINTS" id="PR01217">
    <property type="entry name" value="PRICHEXTENSN"/>
</dbReference>
<keyword evidence="4" id="KW-0862">Zinc</keyword>
<evidence type="ECO:0000256" key="5">
    <source>
        <dbReference type="ARBA" id="ARBA00023242"/>
    </source>
</evidence>
<dbReference type="EMBL" id="JANBQF010000005">
    <property type="protein sequence ID" value="KAJ2008421.1"/>
    <property type="molecule type" value="Genomic_DNA"/>
</dbReference>
<dbReference type="SMART" id="SM00355">
    <property type="entry name" value="ZnF_C2H2"/>
    <property type="match status" value="2"/>
</dbReference>
<feature type="region of interest" description="Disordered" evidence="7">
    <location>
        <begin position="104"/>
        <end position="137"/>
    </location>
</feature>
<dbReference type="PROSITE" id="PS50808">
    <property type="entry name" value="ZF_BED"/>
    <property type="match status" value="1"/>
</dbReference>
<dbReference type="PANTHER" id="PTHR23215:SF0">
    <property type="entry name" value="BUB3-INTERACTING AND GLEBS MOTIF-CONTAINING PROTEIN ZNF207"/>
    <property type="match status" value="1"/>
</dbReference>
<dbReference type="Proteomes" id="UP001150907">
    <property type="component" value="Unassembled WGS sequence"/>
</dbReference>
<comment type="subcellular location">
    <subcellularLocation>
        <location evidence="1">Nucleus</location>
    </subcellularLocation>
</comment>
<dbReference type="GO" id="GO:0005634">
    <property type="term" value="C:nucleus"/>
    <property type="evidence" value="ECO:0007669"/>
    <property type="project" value="UniProtKB-SubCell"/>
</dbReference>
<proteinExistence type="predicted"/>
<evidence type="ECO:0000256" key="1">
    <source>
        <dbReference type="ARBA" id="ARBA00004123"/>
    </source>
</evidence>
<protein>
    <recommendedName>
        <fullName evidence="8">BED-type domain-containing protein</fullName>
    </recommendedName>
</protein>
<evidence type="ECO:0000256" key="3">
    <source>
        <dbReference type="ARBA" id="ARBA00022771"/>
    </source>
</evidence>
<sequence>MGRKKSKRMEVKPWCWYCEREFEDEKVLVQHQKAKHFKCHICSKRLNTARGMFVHVVQVHKENITRVPNAMHGRDSADLEIFGSEGIPHEDVVDYENRMHERMGEPTLKRQRYPNDSFGSAGGSGGPYGGAGSSAQVDPEQLRLQLEQHRQVMQQNQQHHQAYSGFGYGLTSPPPHLLPSGNGGYPPPPPFPNHFGPPPMPPGFHRPPLPPPPPHFYASYPRPPAPLPPVPMHLPMPPRPPMPSLAAVGLPTRPFDMPPSGSMPMPPSGPMPMPPRPPMPPPRPPTVPAVTVHEIVPPAVANSYLPDSAQPKLQASSMSGKPISIAVEAQSIMTTHVSSSAPAGAEHAPVPAFIDADEATPAAAQQVRGAKAKAKTSRLVYGDVHYSMEERRAQLPRYRFVVH</sequence>
<dbReference type="InterPro" id="IPR003656">
    <property type="entry name" value="Znf_BED"/>
</dbReference>
<accession>A0A9W8BN42</accession>
<dbReference type="OrthoDB" id="1306014at2759"/>
<gene>
    <name evidence="9" type="ORF">H4R26_000198</name>
</gene>
<feature type="compositionally biased region" description="Gly residues" evidence="7">
    <location>
        <begin position="120"/>
        <end position="132"/>
    </location>
</feature>
<dbReference type="PANTHER" id="PTHR23215">
    <property type="entry name" value="ZINC FINGER PROTEIN 207"/>
    <property type="match status" value="1"/>
</dbReference>
<evidence type="ECO:0000259" key="8">
    <source>
        <dbReference type="PROSITE" id="PS50808"/>
    </source>
</evidence>
<reference evidence="9" key="1">
    <citation type="submission" date="2022-07" db="EMBL/GenBank/DDBJ databases">
        <title>Phylogenomic reconstructions and comparative analyses of Kickxellomycotina fungi.</title>
        <authorList>
            <person name="Reynolds N.K."/>
            <person name="Stajich J.E."/>
            <person name="Barry K."/>
            <person name="Grigoriev I.V."/>
            <person name="Crous P."/>
            <person name="Smith M.E."/>
        </authorList>
    </citation>
    <scope>NUCLEOTIDE SEQUENCE</scope>
    <source>
        <strain evidence="9">IMI 214461</strain>
    </source>
</reference>
<evidence type="ECO:0000256" key="7">
    <source>
        <dbReference type="SAM" id="MobiDB-lite"/>
    </source>
</evidence>
<evidence type="ECO:0000313" key="10">
    <source>
        <dbReference type="Proteomes" id="UP001150907"/>
    </source>
</evidence>
<evidence type="ECO:0000256" key="6">
    <source>
        <dbReference type="PROSITE-ProRule" id="PRU00027"/>
    </source>
</evidence>
<keyword evidence="10" id="KW-1185">Reference proteome</keyword>
<organism evidence="9 10">
    <name type="scientific">Coemansia thaxteri</name>
    <dbReference type="NCBI Taxonomy" id="2663907"/>
    <lineage>
        <taxon>Eukaryota</taxon>
        <taxon>Fungi</taxon>
        <taxon>Fungi incertae sedis</taxon>
        <taxon>Zoopagomycota</taxon>
        <taxon>Kickxellomycotina</taxon>
        <taxon>Kickxellomycetes</taxon>
        <taxon>Kickxellales</taxon>
        <taxon>Kickxellaceae</taxon>
        <taxon>Coemansia</taxon>
    </lineage>
</organism>
<evidence type="ECO:0000313" key="9">
    <source>
        <dbReference type="EMBL" id="KAJ2008421.1"/>
    </source>
</evidence>